<dbReference type="InterPro" id="IPR006015">
    <property type="entry name" value="Universal_stress_UspA"/>
</dbReference>
<evidence type="ECO:0000256" key="1">
    <source>
        <dbReference type="ARBA" id="ARBA00008791"/>
    </source>
</evidence>
<protein>
    <recommendedName>
        <fullName evidence="2">Universal stress protein</fullName>
    </recommendedName>
</protein>
<evidence type="ECO:0000313" key="4">
    <source>
        <dbReference type="EMBL" id="NDL66854.1"/>
    </source>
</evidence>
<comment type="caution">
    <text evidence="4">The sequence shown here is derived from an EMBL/GenBank/DDBJ whole genome shotgun (WGS) entry which is preliminary data.</text>
</comment>
<proteinExistence type="inferred from homology"/>
<dbReference type="EMBL" id="JAAEEH010000006">
    <property type="protein sequence ID" value="NDL66854.1"/>
    <property type="molecule type" value="Genomic_DNA"/>
</dbReference>
<dbReference type="Proteomes" id="UP000461585">
    <property type="component" value="Unassembled WGS sequence"/>
</dbReference>
<dbReference type="AlphaFoldDB" id="A0A7X5KME0"/>
<dbReference type="InterPro" id="IPR006016">
    <property type="entry name" value="UspA"/>
</dbReference>
<comment type="subcellular location">
    <subcellularLocation>
        <location evidence="2">Cytoplasm</location>
    </subcellularLocation>
</comment>
<evidence type="ECO:0000256" key="2">
    <source>
        <dbReference type="PIRNR" id="PIRNR006276"/>
    </source>
</evidence>
<dbReference type="PANTHER" id="PTHR46268:SF6">
    <property type="entry name" value="UNIVERSAL STRESS PROTEIN UP12"/>
    <property type="match status" value="1"/>
</dbReference>
<dbReference type="PRINTS" id="PR01438">
    <property type="entry name" value="UNVRSLSTRESS"/>
</dbReference>
<evidence type="ECO:0000259" key="3">
    <source>
        <dbReference type="Pfam" id="PF00582"/>
    </source>
</evidence>
<dbReference type="Gene3D" id="3.40.50.620">
    <property type="entry name" value="HUPs"/>
    <property type="match status" value="1"/>
</dbReference>
<organism evidence="4 5">
    <name type="scientific">Anaerotalea alkaliphila</name>
    <dbReference type="NCBI Taxonomy" id="2662126"/>
    <lineage>
        <taxon>Bacteria</taxon>
        <taxon>Bacillati</taxon>
        <taxon>Bacillota</taxon>
        <taxon>Clostridia</taxon>
        <taxon>Eubacteriales</taxon>
        <taxon>Anaerotalea</taxon>
    </lineage>
</organism>
<feature type="domain" description="UspA" evidence="3">
    <location>
        <begin position="1"/>
        <end position="142"/>
    </location>
</feature>
<keyword evidence="2" id="KW-0963">Cytoplasm</keyword>
<accession>A0A7X5KME0</accession>
<dbReference type="GO" id="GO:0005737">
    <property type="term" value="C:cytoplasm"/>
    <property type="evidence" value="ECO:0007669"/>
    <property type="project" value="UniProtKB-SubCell"/>
</dbReference>
<evidence type="ECO:0000313" key="5">
    <source>
        <dbReference type="Proteomes" id="UP000461585"/>
    </source>
</evidence>
<dbReference type="SUPFAM" id="SSF52402">
    <property type="entry name" value="Adenine nucleotide alpha hydrolases-like"/>
    <property type="match status" value="1"/>
</dbReference>
<keyword evidence="5" id="KW-1185">Reference proteome</keyword>
<dbReference type="InterPro" id="IPR014729">
    <property type="entry name" value="Rossmann-like_a/b/a_fold"/>
</dbReference>
<dbReference type="CDD" id="cd00293">
    <property type="entry name" value="USP-like"/>
    <property type="match status" value="1"/>
</dbReference>
<sequence>MKKIIVPIDGSKYADLAVGKAREFAETFDCKVVLLHVYDLQGLYMKFQLTPRSRPADLDKPQKDSRALLEAARQSLEELGDRVETVSLEGDPADTILEYIEHREMDMVIMGSHGVKGMKRVLIGSVTNKVIHHTDKPVLIVR</sequence>
<reference evidence="4 5" key="1">
    <citation type="submission" date="2020-01" db="EMBL/GenBank/DDBJ databases">
        <title>Anaeroalcalibacter tamaniensis gen. nov., sp. nov., moderately halophilic strictly anaerobic fermenter bacterium from mud volcano of Taman peninsula.</title>
        <authorList>
            <person name="Frolova A."/>
            <person name="Merkel A.Y."/>
            <person name="Slobodkin A.I."/>
        </authorList>
    </citation>
    <scope>NUCLEOTIDE SEQUENCE [LARGE SCALE GENOMIC DNA]</scope>
    <source>
        <strain evidence="4 5">F-3ap</strain>
    </source>
</reference>
<name>A0A7X5KME0_9FIRM</name>
<dbReference type="RefSeq" id="WP_162369578.1">
    <property type="nucleotide sequence ID" value="NZ_JAAEEH010000006.1"/>
</dbReference>
<gene>
    <name evidence="4" type="ORF">GXN74_03720</name>
</gene>
<dbReference type="PANTHER" id="PTHR46268">
    <property type="entry name" value="STRESS RESPONSE PROTEIN NHAX"/>
    <property type="match status" value="1"/>
</dbReference>
<comment type="similarity">
    <text evidence="1 2">Belongs to the universal stress protein A family.</text>
</comment>
<dbReference type="PIRSF" id="PIRSF006276">
    <property type="entry name" value="UspA"/>
    <property type="match status" value="1"/>
</dbReference>
<dbReference type="Pfam" id="PF00582">
    <property type="entry name" value="Usp"/>
    <property type="match status" value="1"/>
</dbReference>